<proteinExistence type="predicted"/>
<accession>A0ABS3NAG0</accession>
<keyword evidence="2" id="KW-0378">Hydrolase</keyword>
<sequence length="429" mass="52012">MRKIELSHEIEKKHLKYFEENILNDLLKSRRKHYEYKTKEIRLLKEDPNVFKKKFQKQHFQFIGFVKNRYKHFAIGRKYKLEELNEEIQKKFPLIKRMIELNHPSLKQSYKDYLYQLFGYEKFKVKDLYHYIKLKAQIIVDEERYNEKVYYEMVRILKTNYPKRKKEINEVFPKDRHLKASECKAAFRELRRCDITMDNFKQHKIFGKEWNDYAFIMESGLRVCPYCNRQYITPIYSDNGKMRADIDHFLPKSKFPYFSMSLYNLVPVCKSCNQSLKGDREFSFDSISPYEDHISDYFKFRANIRNYEITIKILGTNPEIMKHIDIFKIETLYNYHRGQVKEMITKRISYPDEYIQRLYKDNAHYFNSVNDVKQLIIGFIDDKSKLNDEAFLKLRRDLAEQLGFLSTTGNDHLITQLKKIIEDGSKVKV</sequence>
<organism evidence="2 3">
    <name type="scientific">Metabacillus bambusae</name>
    <dbReference type="NCBI Taxonomy" id="2795218"/>
    <lineage>
        <taxon>Bacteria</taxon>
        <taxon>Bacillati</taxon>
        <taxon>Bacillota</taxon>
        <taxon>Bacilli</taxon>
        <taxon>Bacillales</taxon>
        <taxon>Bacillaceae</taxon>
        <taxon>Metabacillus</taxon>
    </lineage>
</organism>
<evidence type="ECO:0000313" key="2">
    <source>
        <dbReference type="EMBL" id="MBO1515173.1"/>
    </source>
</evidence>
<keyword evidence="2" id="KW-0255">Endonuclease</keyword>
<comment type="caution">
    <text evidence="2">The sequence shown here is derived from an EMBL/GenBank/DDBJ whole genome shotgun (WGS) entry which is preliminary data.</text>
</comment>
<dbReference type="InterPro" id="IPR003615">
    <property type="entry name" value="HNH_nuc"/>
</dbReference>
<dbReference type="CDD" id="cd00085">
    <property type="entry name" value="HNHc"/>
    <property type="match status" value="1"/>
</dbReference>
<keyword evidence="3" id="KW-1185">Reference proteome</keyword>
<keyword evidence="2" id="KW-0540">Nuclease</keyword>
<feature type="domain" description="HNH nuclease" evidence="1">
    <location>
        <begin position="224"/>
        <end position="280"/>
    </location>
</feature>
<dbReference type="Gene3D" id="1.10.30.50">
    <property type="match status" value="1"/>
</dbReference>
<dbReference type="EMBL" id="JAGDEL010000032">
    <property type="protein sequence ID" value="MBO1515173.1"/>
    <property type="molecule type" value="Genomic_DNA"/>
</dbReference>
<name>A0ABS3NAG0_9BACI</name>
<gene>
    <name evidence="2" type="ORF">I7822_26500</name>
</gene>
<evidence type="ECO:0000313" key="3">
    <source>
        <dbReference type="Proteomes" id="UP000663981"/>
    </source>
</evidence>
<reference evidence="2 3" key="1">
    <citation type="submission" date="2021-03" db="EMBL/GenBank/DDBJ databases">
        <title>Whole genome sequence of Metabacillus bambusae BG109.</title>
        <authorList>
            <person name="Jeong J.W."/>
        </authorList>
    </citation>
    <scope>NUCLEOTIDE SEQUENCE [LARGE SCALE GENOMIC DNA]</scope>
    <source>
        <strain evidence="2 3">BG109</strain>
    </source>
</reference>
<dbReference type="RefSeq" id="WP_207982059.1">
    <property type="nucleotide sequence ID" value="NZ_JAGDEL010000032.1"/>
</dbReference>
<protein>
    <submittedName>
        <fullName evidence="2">HNH endonuclease</fullName>
    </submittedName>
</protein>
<dbReference type="GO" id="GO:0004519">
    <property type="term" value="F:endonuclease activity"/>
    <property type="evidence" value="ECO:0007669"/>
    <property type="project" value="UniProtKB-KW"/>
</dbReference>
<dbReference type="Proteomes" id="UP000663981">
    <property type="component" value="Unassembled WGS sequence"/>
</dbReference>
<evidence type="ECO:0000259" key="1">
    <source>
        <dbReference type="Pfam" id="PF13395"/>
    </source>
</evidence>
<dbReference type="Pfam" id="PF13395">
    <property type="entry name" value="HNH_4"/>
    <property type="match status" value="1"/>
</dbReference>